<proteinExistence type="predicted"/>
<evidence type="ECO:0000313" key="4">
    <source>
        <dbReference type="Proteomes" id="UP000283509"/>
    </source>
</evidence>
<accession>A0A3R7QF78</accession>
<dbReference type="Proteomes" id="UP000283509">
    <property type="component" value="Unassembled WGS sequence"/>
</dbReference>
<dbReference type="STRING" id="6689.A0A3R7QF78"/>
<feature type="compositionally biased region" description="Basic and acidic residues" evidence="2">
    <location>
        <begin position="1"/>
        <end position="10"/>
    </location>
</feature>
<protein>
    <submittedName>
        <fullName evidence="3">Putative centrosomal protein of 83 kDa-like isoform X3</fullName>
    </submittedName>
</protein>
<name>A0A3R7QF78_PENVA</name>
<comment type="caution">
    <text evidence="3">The sequence shown here is derived from an EMBL/GenBank/DDBJ whole genome shotgun (WGS) entry which is preliminary data.</text>
</comment>
<organism evidence="3 4">
    <name type="scientific">Penaeus vannamei</name>
    <name type="common">Whiteleg shrimp</name>
    <name type="synonym">Litopenaeus vannamei</name>
    <dbReference type="NCBI Taxonomy" id="6689"/>
    <lineage>
        <taxon>Eukaryota</taxon>
        <taxon>Metazoa</taxon>
        <taxon>Ecdysozoa</taxon>
        <taxon>Arthropoda</taxon>
        <taxon>Crustacea</taxon>
        <taxon>Multicrustacea</taxon>
        <taxon>Malacostraca</taxon>
        <taxon>Eumalacostraca</taxon>
        <taxon>Eucarida</taxon>
        <taxon>Decapoda</taxon>
        <taxon>Dendrobranchiata</taxon>
        <taxon>Penaeoidea</taxon>
        <taxon>Penaeidae</taxon>
        <taxon>Penaeus</taxon>
    </lineage>
</organism>
<dbReference type="AlphaFoldDB" id="A0A3R7QF78"/>
<feature type="coiled-coil region" evidence="1">
    <location>
        <begin position="98"/>
        <end position="369"/>
    </location>
</feature>
<reference evidence="3 4" key="1">
    <citation type="submission" date="2018-04" db="EMBL/GenBank/DDBJ databases">
        <authorList>
            <person name="Zhang X."/>
            <person name="Yuan J."/>
            <person name="Li F."/>
            <person name="Xiang J."/>
        </authorList>
    </citation>
    <scope>NUCLEOTIDE SEQUENCE [LARGE SCALE GENOMIC DNA]</scope>
    <source>
        <tissue evidence="3">Muscle</tissue>
    </source>
</reference>
<dbReference type="OrthoDB" id="6376638at2759"/>
<dbReference type="EMBL" id="QCYY01001593">
    <property type="protein sequence ID" value="ROT76915.1"/>
    <property type="molecule type" value="Genomic_DNA"/>
</dbReference>
<reference evidence="3 4" key="2">
    <citation type="submission" date="2019-01" db="EMBL/GenBank/DDBJ databases">
        <title>The decoding of complex shrimp genome reveals the adaptation for benthos swimmer, frequently molting mechanism and breeding impact on genome.</title>
        <authorList>
            <person name="Sun Y."/>
            <person name="Gao Y."/>
            <person name="Yu Y."/>
        </authorList>
    </citation>
    <scope>NUCLEOTIDE SEQUENCE [LARGE SCALE GENOMIC DNA]</scope>
    <source>
        <tissue evidence="3">Muscle</tissue>
    </source>
</reference>
<gene>
    <name evidence="3" type="ORF">C7M84_004470</name>
</gene>
<evidence type="ECO:0000256" key="2">
    <source>
        <dbReference type="SAM" id="MobiDB-lite"/>
    </source>
</evidence>
<sequence length="440" mass="50965">MREKGKRERSEADEEHQSQVTTLQNTLQALKNENNQLRETVDRLQGSLDKEKTTSRELSTTLNAEKHQQHLIKSRLTEVEQQCHVKLTAAQAEAAQVRKVKEQEAASAAKRIEELMSTLEEERAALLRFKERAAAKETELERRILDQRQSQLTNSHQLVQQNAQLLERIKSLEATISSLEGKSDGRVQELELSLQNTVEKLHREEREKAVLNARVTTLESLESLLKREKEESSSLREELHRHEAEGQRVGSLNKDMQRQIQELKAKVAEVQSQEESLRTKMDKDTVKWDQQLSDQRISHQEELDHLRARITALQTQLNDKNKSYLEECSHLKQKVRTYGKLIKKLRYKLEVEEVQLERLEAQRAALQDNVPSHVHRRLQNQLQDITRKHNEFAAFIRGLSEFQSALPQLNELTSCMGAVGQKLSELEEDQLHCLSELESL</sequence>
<feature type="region of interest" description="Disordered" evidence="2">
    <location>
        <begin position="1"/>
        <end position="21"/>
    </location>
</feature>
<evidence type="ECO:0000256" key="1">
    <source>
        <dbReference type="SAM" id="Coils"/>
    </source>
</evidence>
<keyword evidence="1" id="KW-0175">Coiled coil</keyword>
<keyword evidence="4" id="KW-1185">Reference proteome</keyword>
<evidence type="ECO:0000313" key="3">
    <source>
        <dbReference type="EMBL" id="ROT76915.1"/>
    </source>
</evidence>